<dbReference type="RefSeq" id="WP_382422065.1">
    <property type="nucleotide sequence ID" value="NZ_JBHSCW010000003.1"/>
</dbReference>
<organism evidence="4 5">
    <name type="scientific">Fodinicurvata halophila</name>
    <dbReference type="NCBI Taxonomy" id="1419723"/>
    <lineage>
        <taxon>Bacteria</taxon>
        <taxon>Pseudomonadati</taxon>
        <taxon>Pseudomonadota</taxon>
        <taxon>Alphaproteobacteria</taxon>
        <taxon>Rhodospirillales</taxon>
        <taxon>Rhodovibrionaceae</taxon>
        <taxon>Fodinicurvata</taxon>
    </lineage>
</organism>
<evidence type="ECO:0000313" key="5">
    <source>
        <dbReference type="Proteomes" id="UP001595799"/>
    </source>
</evidence>
<dbReference type="Proteomes" id="UP001595799">
    <property type="component" value="Unassembled WGS sequence"/>
</dbReference>
<dbReference type="EMBL" id="JBHSCW010000003">
    <property type="protein sequence ID" value="MFC4351741.1"/>
    <property type="molecule type" value="Genomic_DNA"/>
</dbReference>
<comment type="similarity">
    <text evidence="1">Belongs to the peptidase M81 family.</text>
</comment>
<keyword evidence="1" id="KW-0479">Metal-binding</keyword>
<keyword evidence="1" id="KW-0378">Hydrolase</keyword>
<sequence length="508" mass="53678">MARRVAIGGLLHETNTFAPTKADYDAFVQGGGYIPMTRGQQLFEVAQGINLGVAGAIAHGREAGWDMVPTLWAGAIPSAHVTKHAYEAIVKEILEGIVAAGPLDGVYLDLHGAMVCEHLDDGEGVLLERVRDLVGESVPIAASLDLHGNITEKMLAMADVLVGFRTYPHVDMARTGERAARQLTKLMTEGRRPAKAMQRLPYMVTIPWQCTDLEPGSRLYRLTEDLETGDVVSTSLFMGFPAADFPECGPTVLAYGESREVADAAAERIADAYRRAEPEYAGTSYAASEGVAKAQELLSQGTPRPIVLADTQDNPGAGGDSNTTGMLRALVEAQVPNAAIGLIVDGESAALAHAAGEGTEVELALGGKSNVPGDSPYKARFVVEKLSDGRLTAPGPFYGGAQMNLGPSACLRIGGVRVVVSTHKAQMADREMFRFAGVVPEETDILVVKSSTHFRADFAPVAGQILVCVAPGPMAIDPASLPWQRLAPGLRLSPLGPEFRMQGAEGAG</sequence>
<protein>
    <recommendedName>
        <fullName evidence="1">Microcystinase C</fullName>
        <shortName evidence="1">MlrC</shortName>
    </recommendedName>
</protein>
<accession>A0ABV8UKE4</accession>
<reference evidence="5" key="1">
    <citation type="journal article" date="2019" name="Int. J. Syst. Evol. Microbiol.">
        <title>The Global Catalogue of Microorganisms (GCM) 10K type strain sequencing project: providing services to taxonomists for standard genome sequencing and annotation.</title>
        <authorList>
            <consortium name="The Broad Institute Genomics Platform"/>
            <consortium name="The Broad Institute Genome Sequencing Center for Infectious Disease"/>
            <person name="Wu L."/>
            <person name="Ma J."/>
        </authorList>
    </citation>
    <scope>NUCLEOTIDE SEQUENCE [LARGE SCALE GENOMIC DNA]</scope>
    <source>
        <strain evidence="5">CECT 8472</strain>
    </source>
</reference>
<dbReference type="InterPro" id="IPR009197">
    <property type="entry name" value="MlrC"/>
</dbReference>
<keyword evidence="5" id="KW-1185">Reference proteome</keyword>
<comment type="function">
    <text evidence="1">Involved in peptidolytic degradation of cyclic heptapeptide hepatotoxin microcystin (MC).</text>
</comment>
<keyword evidence="1" id="KW-0482">Metalloprotease</keyword>
<name>A0ABV8UKE4_9PROT</name>
<feature type="domain" description="Microcystin LR degradation protein MlrC C-terminal" evidence="2">
    <location>
        <begin position="308"/>
        <end position="485"/>
    </location>
</feature>
<comment type="cofactor">
    <cofactor evidence="1">
        <name>Zn(2+)</name>
        <dbReference type="ChEBI" id="CHEBI:29105"/>
    </cofactor>
    <text evidence="1">Binds 1 zinc ion per subunit.</text>
</comment>
<evidence type="ECO:0000259" key="3">
    <source>
        <dbReference type="Pfam" id="PF07364"/>
    </source>
</evidence>
<keyword evidence="1" id="KW-0645">Protease</keyword>
<evidence type="ECO:0000256" key="1">
    <source>
        <dbReference type="PIRNR" id="PIRNR012702"/>
    </source>
</evidence>
<dbReference type="Pfam" id="PF07171">
    <property type="entry name" value="MlrC_C"/>
    <property type="match status" value="1"/>
</dbReference>
<dbReference type="PIRSF" id="PIRSF012702">
    <property type="entry name" value="UCP012702"/>
    <property type="match status" value="1"/>
</dbReference>
<evidence type="ECO:0000313" key="4">
    <source>
        <dbReference type="EMBL" id="MFC4351741.1"/>
    </source>
</evidence>
<comment type="caution">
    <text evidence="4">The sequence shown here is derived from an EMBL/GenBank/DDBJ whole genome shotgun (WGS) entry which is preliminary data.</text>
</comment>
<proteinExistence type="inferred from homology"/>
<dbReference type="InterPro" id="IPR010799">
    <property type="entry name" value="MlrC_C"/>
</dbReference>
<evidence type="ECO:0000259" key="2">
    <source>
        <dbReference type="Pfam" id="PF07171"/>
    </source>
</evidence>
<feature type="domain" description="Microcystin LR degradation protein MlrC N-terminal" evidence="3">
    <location>
        <begin position="4"/>
        <end position="294"/>
    </location>
</feature>
<dbReference type="Pfam" id="PF07364">
    <property type="entry name" value="DUF1485"/>
    <property type="match status" value="1"/>
</dbReference>
<gene>
    <name evidence="4" type="ORF">ACFOW6_09330</name>
</gene>
<dbReference type="InterPro" id="IPR015995">
    <property type="entry name" value="MlrC_N"/>
</dbReference>